<dbReference type="Gene3D" id="1.10.10.10">
    <property type="entry name" value="Winged helix-like DNA-binding domain superfamily/Winged helix DNA-binding domain"/>
    <property type="match status" value="1"/>
</dbReference>
<evidence type="ECO:0000313" key="6">
    <source>
        <dbReference type="EMBL" id="PRY92350.1"/>
    </source>
</evidence>
<comment type="similarity">
    <text evidence="1">Belongs to the LysR transcriptional regulatory family.</text>
</comment>
<keyword evidence="2" id="KW-0805">Transcription regulation</keyword>
<dbReference type="GO" id="GO:0003700">
    <property type="term" value="F:DNA-binding transcription factor activity"/>
    <property type="evidence" value="ECO:0007669"/>
    <property type="project" value="InterPro"/>
</dbReference>
<dbReference type="InterPro" id="IPR050176">
    <property type="entry name" value="LTTR"/>
</dbReference>
<keyword evidence="3 6" id="KW-0238">DNA-binding</keyword>
<dbReference type="PANTHER" id="PTHR30579:SF3">
    <property type="entry name" value="TRANSCRIPTIONAL REGULATORY PROTEIN"/>
    <property type="match status" value="1"/>
</dbReference>
<dbReference type="AlphaFoldDB" id="A0A2T0X088"/>
<reference evidence="6 7" key="1">
    <citation type="submission" date="2018-03" db="EMBL/GenBank/DDBJ databases">
        <title>Genomic Encyclopedia of Archaeal and Bacterial Type Strains, Phase II (KMG-II): from individual species to whole genera.</title>
        <authorList>
            <person name="Goeker M."/>
        </authorList>
    </citation>
    <scope>NUCLEOTIDE SEQUENCE [LARGE SCALE GENOMIC DNA]</scope>
    <source>
        <strain evidence="6 7">DSM 100212</strain>
    </source>
</reference>
<proteinExistence type="inferred from homology"/>
<dbReference type="PROSITE" id="PS50931">
    <property type="entry name" value="HTH_LYSR"/>
    <property type="match status" value="1"/>
</dbReference>
<dbReference type="GO" id="GO:0003677">
    <property type="term" value="F:DNA binding"/>
    <property type="evidence" value="ECO:0007669"/>
    <property type="project" value="UniProtKB-KW"/>
</dbReference>
<evidence type="ECO:0000256" key="4">
    <source>
        <dbReference type="ARBA" id="ARBA00023163"/>
    </source>
</evidence>
<dbReference type="PANTHER" id="PTHR30579">
    <property type="entry name" value="TRANSCRIPTIONAL REGULATOR"/>
    <property type="match status" value="1"/>
</dbReference>
<organism evidence="6 7">
    <name type="scientific">Donghicola tyrosinivorans</name>
    <dbReference type="NCBI Taxonomy" id="1652492"/>
    <lineage>
        <taxon>Bacteria</taxon>
        <taxon>Pseudomonadati</taxon>
        <taxon>Pseudomonadota</taxon>
        <taxon>Alphaproteobacteria</taxon>
        <taxon>Rhodobacterales</taxon>
        <taxon>Roseobacteraceae</taxon>
        <taxon>Donghicola</taxon>
    </lineage>
</organism>
<evidence type="ECO:0000313" key="7">
    <source>
        <dbReference type="Proteomes" id="UP000238392"/>
    </source>
</evidence>
<name>A0A2T0X088_9RHOB</name>
<evidence type="ECO:0000256" key="2">
    <source>
        <dbReference type="ARBA" id="ARBA00023015"/>
    </source>
</evidence>
<evidence type="ECO:0000256" key="1">
    <source>
        <dbReference type="ARBA" id="ARBA00009437"/>
    </source>
</evidence>
<feature type="domain" description="HTH lysR-type" evidence="5">
    <location>
        <begin position="1"/>
        <end position="59"/>
    </location>
</feature>
<dbReference type="InterPro" id="IPR000847">
    <property type="entry name" value="LysR_HTH_N"/>
</dbReference>
<evidence type="ECO:0000259" key="5">
    <source>
        <dbReference type="PROSITE" id="PS50931"/>
    </source>
</evidence>
<comment type="caution">
    <text evidence="6">The sequence shown here is derived from an EMBL/GenBank/DDBJ whole genome shotgun (WGS) entry which is preliminary data.</text>
</comment>
<dbReference type="OrthoDB" id="7768317at2"/>
<dbReference type="InterPro" id="IPR036388">
    <property type="entry name" value="WH-like_DNA-bd_sf"/>
</dbReference>
<dbReference type="RefSeq" id="WP_106262872.1">
    <property type="nucleotide sequence ID" value="NZ_PVTQ01000002.1"/>
</dbReference>
<dbReference type="Pfam" id="PF00126">
    <property type="entry name" value="HTH_1"/>
    <property type="match status" value="1"/>
</dbReference>
<accession>A0A2T0X088</accession>
<sequence length="292" mass="32451">MHNWDDLKYCLALKRYGTMSGAANALKTNVATVSRRIHGLSEELGAPLFTKEGQKWKPTSFANALADLANQTEEVLQKLETENNDDTAPRELRINCDSVIRQSRVMGAVSSLFETIPNVVFTLRFGTASLGFGETDVFITTTQFGEGNLVQRRVGAVKTAVWCGAAHQNNLKSWIRLENCPPLDPQQEEVASVMGPEQMVLNDGMLCADVIQKLPFAATLTEDFAVRQRGLRLLTQFEPVSHPVWAYFHGTRRNDSVVQLAIEWVSTAFKMQNEQLVIPANVTLPYPEPVGD</sequence>
<keyword evidence="7" id="KW-1185">Reference proteome</keyword>
<dbReference type="InterPro" id="IPR036390">
    <property type="entry name" value="WH_DNA-bd_sf"/>
</dbReference>
<protein>
    <submittedName>
        <fullName evidence="6">DNA-binding transcriptional LysR family regulator</fullName>
    </submittedName>
</protein>
<dbReference type="SUPFAM" id="SSF46785">
    <property type="entry name" value="Winged helix' DNA-binding domain"/>
    <property type="match status" value="1"/>
</dbReference>
<gene>
    <name evidence="6" type="ORF">CLV74_102265</name>
</gene>
<dbReference type="Proteomes" id="UP000238392">
    <property type="component" value="Unassembled WGS sequence"/>
</dbReference>
<evidence type="ECO:0000256" key="3">
    <source>
        <dbReference type="ARBA" id="ARBA00023125"/>
    </source>
</evidence>
<dbReference type="SUPFAM" id="SSF53850">
    <property type="entry name" value="Periplasmic binding protein-like II"/>
    <property type="match status" value="1"/>
</dbReference>
<dbReference type="EMBL" id="PVTQ01000002">
    <property type="protein sequence ID" value="PRY92350.1"/>
    <property type="molecule type" value="Genomic_DNA"/>
</dbReference>
<keyword evidence="4" id="KW-0804">Transcription</keyword>